<dbReference type="SUPFAM" id="SSF54001">
    <property type="entry name" value="Cysteine proteinases"/>
    <property type="match status" value="1"/>
</dbReference>
<keyword evidence="7" id="KW-1185">Reference proteome</keyword>
<dbReference type="OrthoDB" id="1749240at2759"/>
<comment type="similarity">
    <text evidence="1">Belongs to the peptidase C48 family.</text>
</comment>
<gene>
    <name evidence="6" type="ORF">CTI12_AA398200</name>
</gene>
<keyword evidence="2 6" id="KW-0645">Protease</keyword>
<evidence type="ECO:0000256" key="1">
    <source>
        <dbReference type="ARBA" id="ARBA00005234"/>
    </source>
</evidence>
<dbReference type="PANTHER" id="PTHR36335">
    <property type="entry name" value="CHAPERONE DNAJ-DOMAIN SUPERFAMILY PROTEIN"/>
    <property type="match status" value="1"/>
</dbReference>
<reference evidence="6 7" key="1">
    <citation type="journal article" date="2018" name="Mol. Plant">
        <title>The genome of Artemisia annua provides insight into the evolution of Asteraceae family and artemisinin biosynthesis.</title>
        <authorList>
            <person name="Shen Q."/>
            <person name="Zhang L."/>
            <person name="Liao Z."/>
            <person name="Wang S."/>
            <person name="Yan T."/>
            <person name="Shi P."/>
            <person name="Liu M."/>
            <person name="Fu X."/>
            <person name="Pan Q."/>
            <person name="Wang Y."/>
            <person name="Lv Z."/>
            <person name="Lu X."/>
            <person name="Zhang F."/>
            <person name="Jiang W."/>
            <person name="Ma Y."/>
            <person name="Chen M."/>
            <person name="Hao X."/>
            <person name="Li L."/>
            <person name="Tang Y."/>
            <person name="Lv G."/>
            <person name="Zhou Y."/>
            <person name="Sun X."/>
            <person name="Brodelius P.E."/>
            <person name="Rose J.K.C."/>
            <person name="Tang K."/>
        </authorList>
    </citation>
    <scope>NUCLEOTIDE SEQUENCE [LARGE SCALE GENOMIC DNA]</scope>
    <source>
        <strain evidence="7">cv. Huhao1</strain>
        <tissue evidence="6">Leaf</tissue>
    </source>
</reference>
<dbReference type="InterPro" id="IPR003653">
    <property type="entry name" value="Peptidase_C48_C"/>
</dbReference>
<evidence type="ECO:0000313" key="6">
    <source>
        <dbReference type="EMBL" id="PWA58620.1"/>
    </source>
</evidence>
<name>A0A2U1MBJ4_ARTAN</name>
<accession>A0A2U1MBJ4</accession>
<proteinExistence type="inferred from homology"/>
<dbReference type="EMBL" id="PKPP01005843">
    <property type="protein sequence ID" value="PWA58620.1"/>
    <property type="molecule type" value="Genomic_DNA"/>
</dbReference>
<dbReference type="InterPro" id="IPR038765">
    <property type="entry name" value="Papain-like_cys_pep_sf"/>
</dbReference>
<dbReference type="SUPFAM" id="SSF46565">
    <property type="entry name" value="Chaperone J-domain"/>
    <property type="match status" value="1"/>
</dbReference>
<feature type="compositionally biased region" description="Basic and acidic residues" evidence="4">
    <location>
        <begin position="50"/>
        <end position="72"/>
    </location>
</feature>
<feature type="compositionally biased region" description="Basic and acidic residues" evidence="4">
    <location>
        <begin position="7"/>
        <end position="20"/>
    </location>
</feature>
<comment type="caution">
    <text evidence="6">The sequence shown here is derived from an EMBL/GenBank/DDBJ whole genome shotgun (WGS) entry which is preliminary data.</text>
</comment>
<dbReference type="AlphaFoldDB" id="A0A2U1MBJ4"/>
<evidence type="ECO:0000313" key="7">
    <source>
        <dbReference type="Proteomes" id="UP000245207"/>
    </source>
</evidence>
<dbReference type="InterPro" id="IPR036869">
    <property type="entry name" value="J_dom_sf"/>
</dbReference>
<keyword evidence="3" id="KW-0378">Hydrolase</keyword>
<feature type="region of interest" description="Disordered" evidence="4">
    <location>
        <begin position="402"/>
        <end position="428"/>
    </location>
</feature>
<evidence type="ECO:0000256" key="4">
    <source>
        <dbReference type="SAM" id="MobiDB-lite"/>
    </source>
</evidence>
<feature type="compositionally biased region" description="Basic and acidic residues" evidence="4">
    <location>
        <begin position="402"/>
        <end position="412"/>
    </location>
</feature>
<dbReference type="PANTHER" id="PTHR36335:SF1">
    <property type="entry name" value="CHAPERONE DNAJ-DOMAIN SUPERFAMILY PROTEIN"/>
    <property type="match status" value="1"/>
</dbReference>
<protein>
    <submittedName>
        <fullName evidence="6">Ulp1 protease family, C-terminal catalytic domain-containing protein</fullName>
    </submittedName>
</protein>
<dbReference type="Gene3D" id="3.40.395.10">
    <property type="entry name" value="Adenoviral Proteinase, Chain A"/>
    <property type="match status" value="1"/>
</dbReference>
<sequence>MGNSNMKGKDVEKSMDERVSKPCKIVAEDTTIEEQVVAGKQQDTEIDAESSFKEDEPKADNITDKNNEEKANKGRRPTQDSAQNEGPAWEPIFESARRSPILYHFDIETIMPKLEISSNVIDIWAKEPIFESARRSPILYHFDMETIMPKLEISSNVIDIWSEILNVMELYKEDTRLPSRYFFKISLINPLYYIEKHSDEEKLQSFTKSVDDSFADDEKDLKTLETFDILFFPICRENHLYLICADFKNGPFRVIDNNSNGTDFKERYKSIPEEIRKVLIAYLDQVKNQKVERIRNAKPTRMQMKWRTKNNHVDCGVFLMLHMETYHGLMNWECGLFSESDKQKRQLNLLRAKYATKILLSELNLIKNKFLKLVQAFEKKSEDERRKMIEYAIAHRDERERGKGIIDDEHSSGKRKYNRKPKNPKVDKIFEDSDSEKTIDVEDSSDNEDFVEDISIVTILRTLVDMVNKYMIKTVYKAAAKKFHPDRVMTDDLYKQVEAEETFKVIQRMKEREPIIIN</sequence>
<dbReference type="GO" id="GO:0008234">
    <property type="term" value="F:cysteine-type peptidase activity"/>
    <property type="evidence" value="ECO:0007669"/>
    <property type="project" value="InterPro"/>
</dbReference>
<dbReference type="Proteomes" id="UP000245207">
    <property type="component" value="Unassembled WGS sequence"/>
</dbReference>
<feature type="domain" description="Ubiquitin-like protease family profile" evidence="5">
    <location>
        <begin position="137"/>
        <end position="326"/>
    </location>
</feature>
<feature type="region of interest" description="Disordered" evidence="4">
    <location>
        <begin position="1"/>
        <end position="90"/>
    </location>
</feature>
<evidence type="ECO:0000259" key="5">
    <source>
        <dbReference type="PROSITE" id="PS50600"/>
    </source>
</evidence>
<organism evidence="6 7">
    <name type="scientific">Artemisia annua</name>
    <name type="common">Sweet wormwood</name>
    <dbReference type="NCBI Taxonomy" id="35608"/>
    <lineage>
        <taxon>Eukaryota</taxon>
        <taxon>Viridiplantae</taxon>
        <taxon>Streptophyta</taxon>
        <taxon>Embryophyta</taxon>
        <taxon>Tracheophyta</taxon>
        <taxon>Spermatophyta</taxon>
        <taxon>Magnoliopsida</taxon>
        <taxon>eudicotyledons</taxon>
        <taxon>Gunneridae</taxon>
        <taxon>Pentapetalae</taxon>
        <taxon>asterids</taxon>
        <taxon>campanulids</taxon>
        <taxon>Asterales</taxon>
        <taxon>Asteraceae</taxon>
        <taxon>Asteroideae</taxon>
        <taxon>Anthemideae</taxon>
        <taxon>Artemisiinae</taxon>
        <taxon>Artemisia</taxon>
    </lineage>
</organism>
<dbReference type="GO" id="GO:0006508">
    <property type="term" value="P:proteolysis"/>
    <property type="evidence" value="ECO:0007669"/>
    <property type="project" value="UniProtKB-KW"/>
</dbReference>
<dbReference type="Pfam" id="PF02902">
    <property type="entry name" value="Peptidase_C48"/>
    <property type="match status" value="1"/>
</dbReference>
<evidence type="ECO:0000256" key="2">
    <source>
        <dbReference type="ARBA" id="ARBA00022670"/>
    </source>
</evidence>
<dbReference type="PROSITE" id="PS50600">
    <property type="entry name" value="ULP_PROTEASE"/>
    <property type="match status" value="1"/>
</dbReference>
<feature type="compositionally biased region" description="Basic residues" evidence="4">
    <location>
        <begin position="413"/>
        <end position="423"/>
    </location>
</feature>
<evidence type="ECO:0000256" key="3">
    <source>
        <dbReference type="ARBA" id="ARBA00022801"/>
    </source>
</evidence>